<evidence type="ECO:0000256" key="1">
    <source>
        <dbReference type="SAM" id="Phobius"/>
    </source>
</evidence>
<feature type="transmembrane region" description="Helical" evidence="1">
    <location>
        <begin position="212"/>
        <end position="229"/>
    </location>
</feature>
<name>A0A1V8M8Y4_9GAMM</name>
<dbReference type="EMBL" id="LPUF01000001">
    <property type="protein sequence ID" value="OQK17952.1"/>
    <property type="molecule type" value="Genomic_DNA"/>
</dbReference>
<sequence length="392" mass="43328">MNHIKPFNIPFFALGFRTFFALSGLSALVLMVLWRSLYDGSLVVDNYFFSNSYWHAHEMLLGYTVAVISGFLLTAVKNWTGQETPTGASLASLALLWVYGRILPFYSGLLADEFIALIDFLFLPVLAFCLLKPIMAARYLRGYVFIALLLLMSFGNALIHMEVLGWVEQSAWIGFQIVIALIIVMILVIAGRVFPFFTEKGLPGTLTIRNPLYDALSIGSALLVFALTIMQVSGYLLAIAASLAVVINILRVKDWYEFRIWYVPLLWVLYVGYAWIIVGFFMTALGAIGLIQPTLALHAFTIGGIGVITLGMMARVALGHTGRILKASQAMAIAFALINLAALVRVLIPLLLPNWYADIIYASSLLWLTAFALFAFVYAPILTTARIDGKEG</sequence>
<keyword evidence="3" id="KW-1185">Reference proteome</keyword>
<feature type="transmembrane region" description="Helical" evidence="1">
    <location>
        <begin position="297"/>
        <end position="318"/>
    </location>
</feature>
<keyword evidence="1" id="KW-0812">Transmembrane</keyword>
<evidence type="ECO:0000313" key="3">
    <source>
        <dbReference type="Proteomes" id="UP000191980"/>
    </source>
</evidence>
<keyword evidence="1" id="KW-1133">Transmembrane helix</keyword>
<feature type="transmembrane region" description="Helical" evidence="1">
    <location>
        <begin position="12"/>
        <end position="34"/>
    </location>
</feature>
<keyword evidence="1" id="KW-0472">Membrane</keyword>
<dbReference type="Proteomes" id="UP000191980">
    <property type="component" value="Unassembled WGS sequence"/>
</dbReference>
<dbReference type="OrthoDB" id="9770040at2"/>
<organism evidence="2 3">
    <name type="scientific">Methyloprofundus sedimenti</name>
    <dbReference type="NCBI Taxonomy" id="1420851"/>
    <lineage>
        <taxon>Bacteria</taxon>
        <taxon>Pseudomonadati</taxon>
        <taxon>Pseudomonadota</taxon>
        <taxon>Gammaproteobacteria</taxon>
        <taxon>Methylococcales</taxon>
        <taxon>Methylococcaceae</taxon>
        <taxon>Methyloprofundus</taxon>
    </lineage>
</organism>
<gene>
    <name evidence="2" type="ORF">AU255_08855</name>
</gene>
<protein>
    <submittedName>
        <fullName evidence="2">Short-chain dehydrogenase</fullName>
    </submittedName>
</protein>
<feature type="transmembrane region" description="Helical" evidence="1">
    <location>
        <begin position="235"/>
        <end position="252"/>
    </location>
</feature>
<feature type="transmembrane region" description="Helical" evidence="1">
    <location>
        <begin position="114"/>
        <end position="131"/>
    </location>
</feature>
<feature type="transmembrane region" description="Helical" evidence="1">
    <location>
        <begin position="359"/>
        <end position="381"/>
    </location>
</feature>
<feature type="transmembrane region" description="Helical" evidence="1">
    <location>
        <begin position="143"/>
        <end position="159"/>
    </location>
</feature>
<feature type="transmembrane region" description="Helical" evidence="1">
    <location>
        <begin position="88"/>
        <end position="108"/>
    </location>
</feature>
<feature type="transmembrane region" description="Helical" evidence="1">
    <location>
        <begin position="171"/>
        <end position="191"/>
    </location>
</feature>
<feature type="transmembrane region" description="Helical" evidence="1">
    <location>
        <begin position="54"/>
        <end position="76"/>
    </location>
</feature>
<dbReference type="InterPro" id="IPR010266">
    <property type="entry name" value="NnrS"/>
</dbReference>
<proteinExistence type="predicted"/>
<comment type="caution">
    <text evidence="2">The sequence shown here is derived from an EMBL/GenBank/DDBJ whole genome shotgun (WGS) entry which is preliminary data.</text>
</comment>
<dbReference type="STRING" id="1420851.AU255_08855"/>
<feature type="transmembrane region" description="Helical" evidence="1">
    <location>
        <begin position="264"/>
        <end position="291"/>
    </location>
</feature>
<evidence type="ECO:0000313" key="2">
    <source>
        <dbReference type="EMBL" id="OQK17952.1"/>
    </source>
</evidence>
<feature type="transmembrane region" description="Helical" evidence="1">
    <location>
        <begin position="330"/>
        <end position="353"/>
    </location>
</feature>
<reference evidence="2 3" key="1">
    <citation type="submission" date="2015-12" db="EMBL/GenBank/DDBJ databases">
        <authorList>
            <person name="Shamseldin A."/>
            <person name="Moawad H."/>
            <person name="Abd El-Rahim W.M."/>
            <person name="Sadowsky M.J."/>
        </authorList>
    </citation>
    <scope>NUCLEOTIDE SEQUENCE [LARGE SCALE GENOMIC DNA]</scope>
    <source>
        <strain evidence="2 3">WF1</strain>
    </source>
</reference>
<dbReference type="RefSeq" id="WP_080522558.1">
    <property type="nucleotide sequence ID" value="NZ_LPUF01000001.1"/>
</dbReference>
<dbReference type="AlphaFoldDB" id="A0A1V8M8Y4"/>
<accession>A0A1V8M8Y4</accession>
<dbReference type="Pfam" id="PF05940">
    <property type="entry name" value="NnrS"/>
    <property type="match status" value="1"/>
</dbReference>